<gene>
    <name evidence="1" type="ordered locus">RHECIAT_CH0000946</name>
</gene>
<dbReference type="EMBL" id="CP001074">
    <property type="protein sequence ID" value="ACE89931.1"/>
    <property type="molecule type" value="Genomic_DNA"/>
</dbReference>
<dbReference type="Proteomes" id="UP000008817">
    <property type="component" value="Chromosome"/>
</dbReference>
<proteinExistence type="predicted"/>
<accession>B3PRE8</accession>
<dbReference type="KEGG" id="rec:RHECIAT_CH0000946"/>
<evidence type="ECO:0000313" key="2">
    <source>
        <dbReference type="Proteomes" id="UP000008817"/>
    </source>
</evidence>
<evidence type="ECO:0000313" key="1">
    <source>
        <dbReference type="EMBL" id="ACE89931.1"/>
    </source>
</evidence>
<organism evidence="1 2">
    <name type="scientific">Rhizobium etli (strain CIAT 652)</name>
    <dbReference type="NCBI Taxonomy" id="491916"/>
    <lineage>
        <taxon>Bacteria</taxon>
        <taxon>Pseudomonadati</taxon>
        <taxon>Pseudomonadota</taxon>
        <taxon>Alphaproteobacteria</taxon>
        <taxon>Hyphomicrobiales</taxon>
        <taxon>Rhizobiaceae</taxon>
        <taxon>Rhizobium/Agrobacterium group</taxon>
        <taxon>Rhizobium</taxon>
    </lineage>
</organism>
<reference evidence="1 2" key="1">
    <citation type="submission" date="2008-04" db="EMBL/GenBank/DDBJ databases">
        <title>Genome diversity and DNA divergence of Rhizobium etli.</title>
        <authorList>
            <person name="Gonzalez V."/>
            <person name="Acosta J.L."/>
            <person name="Santamaria R.I."/>
            <person name="Bustos P."/>
            <person name="Hernandez-Gonzalez I.L."/>
            <person name="Fernandez J.L."/>
            <person name="Diaz R."/>
            <person name="Flores M."/>
            <person name="Mora J."/>
            <person name="Palacios R."/>
            <person name="Davila G."/>
        </authorList>
    </citation>
    <scope>NUCLEOTIDE SEQUENCE [LARGE SCALE GENOMIC DNA]</scope>
    <source>
        <strain evidence="1 2">CIAT 652</strain>
    </source>
</reference>
<dbReference type="HOGENOM" id="CLU_2901042_0_0_5"/>
<protein>
    <submittedName>
        <fullName evidence="1">Uncharacterized protein</fullName>
    </submittedName>
</protein>
<dbReference type="AlphaFoldDB" id="B3PRE8"/>
<sequence length="62" mass="6553">MFALRVPSHFFIFGTAAGSLASGNDDCCRIKCNPAAALSVRPESVVDCYFQLSSPANLNNAS</sequence>
<name>B3PRE8_RHIE6</name>